<dbReference type="Proteomes" id="UP000293863">
    <property type="component" value="Unassembled WGS sequence"/>
</dbReference>
<accession>A0A4Q7ABZ7</accession>
<evidence type="ECO:0000256" key="1">
    <source>
        <dbReference type="SAM" id="Phobius"/>
    </source>
</evidence>
<sequence>MPLMSLQNNAPINPKDFERLMVVVFEDLYNTRFNKYGTNGQAQYGADILGEINKTNVVLQCKCYDQSLNTKLTKSDISEMIKAIDEKYPNHCDQFYILHTKPNNASLTDYVTQLNSKRTEHQAQVFLWGWDDINDRINDSPRAQKILQSSHIQSSFSNKIFLLILFIVIVGITTYFIYDNYLTRKAYQNQNSKITQDYLKEVTTKVEQLELAYVSCVKTASNHLFLNSDQLQQQCVEPISKQEQGLVQLQNKYAPSVESSTYDQVGKINDNLEKLSADTYQATLMTKSLEKSMVQNLLTIANSNGKPSNDTIVEGETKNAFNFQMYAYFKNRDFNIPIIRSSKAKISSLNRFINKDSIPVDLEKQIAELEPLINKRNSYAFREYPSNISQVKNMTSNDATFENGIPLPNNEMAAIRGMSLMIGMKNNPRIIDQLIESGHIKPEIKAHLTNGKEFNPTLSLGSDKL</sequence>
<dbReference type="GO" id="GO:0003677">
    <property type="term" value="F:DNA binding"/>
    <property type="evidence" value="ECO:0007669"/>
    <property type="project" value="InterPro"/>
</dbReference>
<gene>
    <name evidence="2" type="ORF">EXU28_17725</name>
</gene>
<dbReference type="GO" id="GO:0004519">
    <property type="term" value="F:endonuclease activity"/>
    <property type="evidence" value="ECO:0007669"/>
    <property type="project" value="InterPro"/>
</dbReference>
<dbReference type="InterPro" id="IPR011335">
    <property type="entry name" value="Restrct_endonuc-II-like"/>
</dbReference>
<dbReference type="EMBL" id="SGSQ01000037">
    <property type="protein sequence ID" value="RZG43278.1"/>
    <property type="molecule type" value="Genomic_DNA"/>
</dbReference>
<feature type="transmembrane region" description="Helical" evidence="1">
    <location>
        <begin position="160"/>
        <end position="178"/>
    </location>
</feature>
<dbReference type="Gene3D" id="3.40.1350.10">
    <property type="match status" value="1"/>
</dbReference>
<protein>
    <submittedName>
        <fullName evidence="2">Uncharacterized protein</fullName>
    </submittedName>
</protein>
<organism evidence="2 3">
    <name type="scientific">Acinetobacter wuhouensis</name>
    <dbReference type="NCBI Taxonomy" id="1879050"/>
    <lineage>
        <taxon>Bacteria</taxon>
        <taxon>Pseudomonadati</taxon>
        <taxon>Pseudomonadota</taxon>
        <taxon>Gammaproteobacteria</taxon>
        <taxon>Moraxellales</taxon>
        <taxon>Moraxellaceae</taxon>
        <taxon>Acinetobacter</taxon>
    </lineage>
</organism>
<dbReference type="RefSeq" id="WP_130168966.1">
    <property type="nucleotide sequence ID" value="NZ_SGSQ01000037.1"/>
</dbReference>
<evidence type="ECO:0000313" key="3">
    <source>
        <dbReference type="Proteomes" id="UP000293863"/>
    </source>
</evidence>
<dbReference type="GO" id="GO:0009307">
    <property type="term" value="P:DNA restriction-modification system"/>
    <property type="evidence" value="ECO:0007669"/>
    <property type="project" value="InterPro"/>
</dbReference>
<keyword evidence="1" id="KW-0472">Membrane</keyword>
<proteinExistence type="predicted"/>
<evidence type="ECO:0000313" key="2">
    <source>
        <dbReference type="EMBL" id="RZG43278.1"/>
    </source>
</evidence>
<dbReference type="InterPro" id="IPR011856">
    <property type="entry name" value="tRNA_endonuc-like_dom_sf"/>
</dbReference>
<keyword evidence="1" id="KW-1133">Transmembrane helix</keyword>
<dbReference type="AlphaFoldDB" id="A0A4Q7ABZ7"/>
<keyword evidence="3" id="KW-1185">Reference proteome</keyword>
<keyword evidence="1" id="KW-0812">Transmembrane</keyword>
<name>A0A4Q7ABZ7_9GAMM</name>
<dbReference type="SUPFAM" id="SSF52980">
    <property type="entry name" value="Restriction endonuclease-like"/>
    <property type="match status" value="1"/>
</dbReference>
<reference evidence="2 3" key="1">
    <citation type="submission" date="2019-02" db="EMBL/GenBank/DDBJ databases">
        <title>The Batch Genome Submission of Acinetobacter spp. strains.</title>
        <authorList>
            <person name="Qin J."/>
            <person name="Hu Y."/>
            <person name="Ye H."/>
            <person name="Wei L."/>
            <person name="Feng Y."/>
            <person name="Zong Z."/>
        </authorList>
    </citation>
    <scope>NUCLEOTIDE SEQUENCE [LARGE SCALE GENOMIC DNA]</scope>
    <source>
        <strain evidence="2 3">WCHAW060049</strain>
    </source>
</reference>
<comment type="caution">
    <text evidence="2">The sequence shown here is derived from an EMBL/GenBank/DDBJ whole genome shotgun (WGS) entry which is preliminary data.</text>
</comment>